<organism evidence="1">
    <name type="scientific">Theileria annulata</name>
    <dbReference type="NCBI Taxonomy" id="5874"/>
    <lineage>
        <taxon>Eukaryota</taxon>
        <taxon>Sar</taxon>
        <taxon>Alveolata</taxon>
        <taxon>Apicomplexa</taxon>
        <taxon>Aconoidasida</taxon>
        <taxon>Piroplasmida</taxon>
        <taxon>Theileriidae</taxon>
        <taxon>Theileria</taxon>
    </lineage>
</organism>
<evidence type="ECO:0000313" key="2">
    <source>
        <dbReference type="EMBL" id="SVP91211.1"/>
    </source>
</evidence>
<gene>
    <name evidence="1" type="ORF">TAT_000140100</name>
    <name evidence="2" type="ORF">TAV_000140100</name>
</gene>
<accession>A0A3B0MT36</accession>
<dbReference type="VEuPathDB" id="PiroplasmaDB:TA14995"/>
<protein>
    <submittedName>
        <fullName evidence="1">Uncharacterized protein</fullName>
    </submittedName>
</protein>
<name>A0A3B0MT36_THEAN</name>
<dbReference type="EMBL" id="UIVS01000002">
    <property type="protein sequence ID" value="SVP91211.1"/>
    <property type="molecule type" value="Genomic_DNA"/>
</dbReference>
<dbReference type="EMBL" id="UIVT01000002">
    <property type="protein sequence ID" value="SVP90690.1"/>
    <property type="molecule type" value="Genomic_DNA"/>
</dbReference>
<proteinExistence type="predicted"/>
<reference evidence="1" key="1">
    <citation type="submission" date="2018-07" db="EMBL/GenBank/DDBJ databases">
        <authorList>
            <person name="Quirk P.G."/>
            <person name="Krulwich T.A."/>
        </authorList>
    </citation>
    <scope>NUCLEOTIDE SEQUENCE</scope>
    <source>
        <strain evidence="1">Anand</strain>
    </source>
</reference>
<sequence length="172" mass="20332">MKNPIDLLCLQTPEEARLSKILESYKRNLAEKMMSYAYSKLIFSDYYLIKLNNMKKKYDEMSTTSKTIKHLLMIDPLERILKEDLEYFVISLVLLIIYYNSLNEAKRLLNYDIMKDIRCEIFKKQGFNFTLYLKDLETFIIERGSLLEPRVKRAISNGVTHINICNTKIPLA</sequence>
<dbReference type="AlphaFoldDB" id="A0A3B0MT36"/>
<evidence type="ECO:0000313" key="1">
    <source>
        <dbReference type="EMBL" id="SVP90690.1"/>
    </source>
</evidence>